<dbReference type="SUPFAM" id="SSF53335">
    <property type="entry name" value="S-adenosyl-L-methionine-dependent methyltransferases"/>
    <property type="match status" value="1"/>
</dbReference>
<evidence type="ECO:0000256" key="4">
    <source>
        <dbReference type="ARBA" id="ARBA00022691"/>
    </source>
</evidence>
<sequence>MANIVAFDPTHFEWLVQKFGLRQAWLNILATRIAFAGPKFEYILKDPLFKAAAPLEVDLLAGLSIGEVGVLYEYCIAHLDPSSRKANGQFFTPDDVSKFMVAHTRTFPKGRWLDPCSGIGNLSWHLVNAQKDKEKFLIQDMVLSDKDGLALEIARVLFTLSFQKNHPALYNEVKNSFVPFDFLSVADSGQPTLFSGGALKVIPSHDYVIVNPPYLGLKKEDSRFETAKAKDLYAYFLENIIKTSKGFVSVTPQSFTNADKFSSLRSLLISRYPTLKIYTFDNIPGNIFYGVKFGSANSNSANSMRAAITIASLSPGKHEITSLIRWKSSERQVMFRNLDRFLSEPGFSATYFPKVSANFAALFKQVQNRPALGTLLSSKPTPHVLYVPSAPRYFISALKKPVSRSSMKTIYFKNAQDMERAYLLLNSSFMYWWWRVRDGGMTLALETIVSLPVPDFTPDYKLIEELEKSEISNIVYKKNAGALHENVKHNRELVFKINQLVVPKFAKKLSLTHENSDLAHLGDLELSA</sequence>
<keyword evidence="2" id="KW-0489">Methyltransferase</keyword>
<dbReference type="PANTHER" id="PTHR33841:SF6">
    <property type="entry name" value="TYPE II METHYLTRANSFERASE M.HINDII"/>
    <property type="match status" value="1"/>
</dbReference>
<evidence type="ECO:0000313" key="10">
    <source>
        <dbReference type="Proteomes" id="UP000243784"/>
    </source>
</evidence>
<dbReference type="InterPro" id="IPR050953">
    <property type="entry name" value="N4_N6_ade-DNA_methylase"/>
</dbReference>
<dbReference type="EMBL" id="CP015208">
    <property type="protein sequence ID" value="AOY55536.1"/>
    <property type="molecule type" value="Genomic_DNA"/>
</dbReference>
<keyword evidence="10" id="KW-1185">Reference proteome</keyword>
<evidence type="ECO:0000256" key="1">
    <source>
        <dbReference type="ARBA" id="ARBA00011900"/>
    </source>
</evidence>
<evidence type="ECO:0000259" key="8">
    <source>
        <dbReference type="Pfam" id="PF07669"/>
    </source>
</evidence>
<evidence type="ECO:0000256" key="2">
    <source>
        <dbReference type="ARBA" id="ARBA00022603"/>
    </source>
</evidence>
<evidence type="ECO:0000313" key="9">
    <source>
        <dbReference type="EMBL" id="AOY55536.1"/>
    </source>
</evidence>
<dbReference type="InterPro" id="IPR011639">
    <property type="entry name" value="MethylTrfase_TaqI-like_dom"/>
</dbReference>
<feature type="domain" description="Type II methyltransferase M.TaqI-like" evidence="8">
    <location>
        <begin position="201"/>
        <end position="281"/>
    </location>
</feature>
<evidence type="ECO:0000256" key="5">
    <source>
        <dbReference type="ARBA" id="ARBA00022747"/>
    </source>
</evidence>
<proteinExistence type="predicted"/>
<dbReference type="GO" id="GO:0009007">
    <property type="term" value="F:site-specific DNA-methyltransferase (adenine-specific) activity"/>
    <property type="evidence" value="ECO:0007669"/>
    <property type="project" value="UniProtKB-EC"/>
</dbReference>
<keyword evidence="6" id="KW-0238">DNA-binding</keyword>
<dbReference type="EC" id="2.1.1.72" evidence="1"/>
<dbReference type="InterPro" id="IPR029063">
    <property type="entry name" value="SAM-dependent_MTases_sf"/>
</dbReference>
<reference evidence="9 10" key="1">
    <citation type="journal article" date="2016" name="Biochim. Biophys. Acta">
        <title>Photochemical characterization of actinorhodopsin and its functional existence in the natural host.</title>
        <authorList>
            <person name="Nakamura S."/>
            <person name="Kikukawa T."/>
            <person name="Tamogami J."/>
            <person name="Kamiya M."/>
            <person name="Aizawa T."/>
            <person name="Hahn M.W."/>
            <person name="Ihara K."/>
            <person name="Kamo N."/>
            <person name="Demura M."/>
        </authorList>
    </citation>
    <scope>NUCLEOTIDE SEQUENCE [LARGE SCALE GENOMIC DNA]</scope>
    <source>
        <strain evidence="9 10">MWH-Dar1</strain>
    </source>
</reference>
<organism evidence="9 10">
    <name type="scientific">Candidatus Rhodoluna planktonica</name>
    <dbReference type="NCBI Taxonomy" id="535712"/>
    <lineage>
        <taxon>Bacteria</taxon>
        <taxon>Bacillati</taxon>
        <taxon>Actinomycetota</taxon>
        <taxon>Actinomycetes</taxon>
        <taxon>Micrococcales</taxon>
        <taxon>Microbacteriaceae</taxon>
        <taxon>Luna cluster</taxon>
        <taxon>Luna-1 subcluster</taxon>
        <taxon>Rhodoluna</taxon>
    </lineage>
</organism>
<comment type="catalytic activity">
    <reaction evidence="7">
        <text>a 2'-deoxyadenosine in DNA + S-adenosyl-L-methionine = an N(6)-methyl-2'-deoxyadenosine in DNA + S-adenosyl-L-homocysteine + H(+)</text>
        <dbReference type="Rhea" id="RHEA:15197"/>
        <dbReference type="Rhea" id="RHEA-COMP:12418"/>
        <dbReference type="Rhea" id="RHEA-COMP:12419"/>
        <dbReference type="ChEBI" id="CHEBI:15378"/>
        <dbReference type="ChEBI" id="CHEBI:57856"/>
        <dbReference type="ChEBI" id="CHEBI:59789"/>
        <dbReference type="ChEBI" id="CHEBI:90615"/>
        <dbReference type="ChEBI" id="CHEBI:90616"/>
        <dbReference type="EC" id="2.1.1.72"/>
    </reaction>
</comment>
<keyword evidence="3" id="KW-0808">Transferase</keyword>
<dbReference type="KEGG" id="rpla:A4Z71_00490"/>
<dbReference type="STRING" id="535712.A4Z71_00490"/>
<dbReference type="PANTHER" id="PTHR33841">
    <property type="entry name" value="DNA METHYLTRANSFERASE YEEA-RELATED"/>
    <property type="match status" value="1"/>
</dbReference>
<accession>A0A1D9DXK8</accession>
<dbReference type="Pfam" id="PF07669">
    <property type="entry name" value="Eco57I"/>
    <property type="match status" value="1"/>
</dbReference>
<evidence type="ECO:0000256" key="6">
    <source>
        <dbReference type="ARBA" id="ARBA00023125"/>
    </source>
</evidence>
<gene>
    <name evidence="9" type="ORF">A4Z71_00490</name>
</gene>
<dbReference type="GO" id="GO:0009307">
    <property type="term" value="P:DNA restriction-modification system"/>
    <property type="evidence" value="ECO:0007669"/>
    <property type="project" value="UniProtKB-KW"/>
</dbReference>
<keyword evidence="5" id="KW-0680">Restriction system</keyword>
<dbReference type="Gene3D" id="3.40.50.150">
    <property type="entry name" value="Vaccinia Virus protein VP39"/>
    <property type="match status" value="1"/>
</dbReference>
<dbReference type="PRINTS" id="PR00507">
    <property type="entry name" value="N12N6MTFRASE"/>
</dbReference>
<dbReference type="GO" id="GO:0032259">
    <property type="term" value="P:methylation"/>
    <property type="evidence" value="ECO:0007669"/>
    <property type="project" value="UniProtKB-KW"/>
</dbReference>
<keyword evidence="4" id="KW-0949">S-adenosyl-L-methionine</keyword>
<dbReference type="AlphaFoldDB" id="A0A1D9DXK8"/>
<dbReference type="Proteomes" id="UP000243784">
    <property type="component" value="Chromosome"/>
</dbReference>
<name>A0A1D9DXK8_9MICO</name>
<dbReference type="REBASE" id="409734">
    <property type="entry name" value="M.RplDar1ORF490P"/>
</dbReference>
<protein>
    <recommendedName>
        <fullName evidence="1">site-specific DNA-methyltransferase (adenine-specific)</fullName>
        <ecNumber evidence="1">2.1.1.72</ecNumber>
    </recommendedName>
</protein>
<evidence type="ECO:0000256" key="7">
    <source>
        <dbReference type="ARBA" id="ARBA00047942"/>
    </source>
</evidence>
<evidence type="ECO:0000256" key="3">
    <source>
        <dbReference type="ARBA" id="ARBA00022679"/>
    </source>
</evidence>
<dbReference type="GO" id="GO:0003677">
    <property type="term" value="F:DNA binding"/>
    <property type="evidence" value="ECO:0007669"/>
    <property type="project" value="UniProtKB-KW"/>
</dbReference>